<dbReference type="Gene3D" id="2.60.120.260">
    <property type="entry name" value="Galactose-binding domain-like"/>
    <property type="match status" value="1"/>
</dbReference>
<keyword evidence="3 5" id="KW-1015">Disulfide bond</keyword>
<gene>
    <name evidence="8" type="ORF">MCOR_1561</name>
</gene>
<dbReference type="PANTHER" id="PTHR14949">
    <property type="entry name" value="EGF-LIKE-DOMAIN, MULTIPLE 7, 8"/>
    <property type="match status" value="1"/>
</dbReference>
<evidence type="ECO:0000256" key="5">
    <source>
        <dbReference type="PROSITE-ProRule" id="PRU00076"/>
    </source>
</evidence>
<dbReference type="InterPro" id="IPR013783">
    <property type="entry name" value="Ig-like_fold"/>
</dbReference>
<dbReference type="PROSITE" id="PS01186">
    <property type="entry name" value="EGF_2"/>
    <property type="match status" value="2"/>
</dbReference>
<evidence type="ECO:0008006" key="10">
    <source>
        <dbReference type="Google" id="ProtNLM"/>
    </source>
</evidence>
<dbReference type="EMBL" id="CACVKT020000318">
    <property type="protein sequence ID" value="CAC5358210.1"/>
    <property type="molecule type" value="Genomic_DNA"/>
</dbReference>
<dbReference type="CDD" id="cd00102">
    <property type="entry name" value="IPT"/>
    <property type="match status" value="1"/>
</dbReference>
<dbReference type="Proteomes" id="UP000507470">
    <property type="component" value="Unassembled WGS sequence"/>
</dbReference>
<dbReference type="Gene3D" id="2.60.40.10">
    <property type="entry name" value="Immunoglobulins"/>
    <property type="match status" value="2"/>
</dbReference>
<dbReference type="SMART" id="SM00710">
    <property type="entry name" value="PbH1"/>
    <property type="match status" value="14"/>
</dbReference>
<dbReference type="InterPro" id="IPR008979">
    <property type="entry name" value="Galactose-bd-like_sf"/>
</dbReference>
<evidence type="ECO:0000259" key="7">
    <source>
        <dbReference type="PROSITE" id="PS50026"/>
    </source>
</evidence>
<feature type="domain" description="F5/8 type C" evidence="6">
    <location>
        <begin position="39"/>
        <end position="178"/>
    </location>
</feature>
<dbReference type="CDD" id="cd00055">
    <property type="entry name" value="EGF_Lam"/>
    <property type="match status" value="2"/>
</dbReference>
<accession>A0A6J7ZYF4</accession>
<dbReference type="SUPFAM" id="SSF51126">
    <property type="entry name" value="Pectin lyase-like"/>
    <property type="match status" value="2"/>
</dbReference>
<evidence type="ECO:0000256" key="2">
    <source>
        <dbReference type="ARBA" id="ARBA00022729"/>
    </source>
</evidence>
<dbReference type="InterPro" id="IPR000421">
    <property type="entry name" value="FA58C"/>
</dbReference>
<dbReference type="Pfam" id="PF00754">
    <property type="entry name" value="F5_F8_type_C"/>
    <property type="match status" value="1"/>
</dbReference>
<keyword evidence="9" id="KW-1185">Reference proteome</keyword>
<evidence type="ECO:0000313" key="8">
    <source>
        <dbReference type="EMBL" id="CAC5358210.1"/>
    </source>
</evidence>
<name>A0A6J7ZYF4_MYTCO</name>
<keyword evidence="2" id="KW-0732">Signal</keyword>
<dbReference type="InterPro" id="IPR002909">
    <property type="entry name" value="IPT_dom"/>
</dbReference>
<evidence type="ECO:0000256" key="3">
    <source>
        <dbReference type="ARBA" id="ARBA00023157"/>
    </source>
</evidence>
<evidence type="ECO:0000313" key="9">
    <source>
        <dbReference type="Proteomes" id="UP000507470"/>
    </source>
</evidence>
<dbReference type="Pfam" id="PF13229">
    <property type="entry name" value="Beta_helix"/>
    <property type="match status" value="1"/>
</dbReference>
<feature type="domain" description="EGF-like" evidence="7">
    <location>
        <begin position="1858"/>
        <end position="1891"/>
    </location>
</feature>
<dbReference type="SUPFAM" id="SSF49785">
    <property type="entry name" value="Galactose-binding domain-like"/>
    <property type="match status" value="1"/>
</dbReference>
<reference evidence="8 9" key="1">
    <citation type="submission" date="2020-06" db="EMBL/GenBank/DDBJ databases">
        <authorList>
            <person name="Li R."/>
            <person name="Bekaert M."/>
        </authorList>
    </citation>
    <scope>NUCLEOTIDE SEQUENCE [LARGE SCALE GENOMIC DNA]</scope>
    <source>
        <strain evidence="9">wild</strain>
    </source>
</reference>
<dbReference type="PANTHER" id="PTHR14949:SF56">
    <property type="entry name" value="EGF-LIKE-DOMAIN, MULTIPLE 7"/>
    <property type="match status" value="1"/>
</dbReference>
<keyword evidence="4" id="KW-0966">Cell projection</keyword>
<dbReference type="InterPro" id="IPR011050">
    <property type="entry name" value="Pectin_lyase_fold/virulence"/>
</dbReference>
<dbReference type="SMART" id="SM00181">
    <property type="entry name" value="EGF"/>
    <property type="match status" value="4"/>
</dbReference>
<dbReference type="InterPro" id="IPR012334">
    <property type="entry name" value="Pectin_lyas_fold"/>
</dbReference>
<dbReference type="PROSITE" id="PS50026">
    <property type="entry name" value="EGF_3"/>
    <property type="match status" value="2"/>
</dbReference>
<dbReference type="InterPro" id="IPR002049">
    <property type="entry name" value="LE_dom"/>
</dbReference>
<dbReference type="Gene3D" id="2.160.20.10">
    <property type="entry name" value="Single-stranded right-handed beta-helix, Pectin lyase-like"/>
    <property type="match status" value="1"/>
</dbReference>
<organism evidence="8 9">
    <name type="scientific">Mytilus coruscus</name>
    <name type="common">Sea mussel</name>
    <dbReference type="NCBI Taxonomy" id="42192"/>
    <lineage>
        <taxon>Eukaryota</taxon>
        <taxon>Metazoa</taxon>
        <taxon>Spiralia</taxon>
        <taxon>Lophotrochozoa</taxon>
        <taxon>Mollusca</taxon>
        <taxon>Bivalvia</taxon>
        <taxon>Autobranchia</taxon>
        <taxon>Pteriomorphia</taxon>
        <taxon>Mytilida</taxon>
        <taxon>Mytiloidea</taxon>
        <taxon>Mytilidae</taxon>
        <taxon>Mytilinae</taxon>
        <taxon>Mytilus</taxon>
    </lineage>
</organism>
<dbReference type="GO" id="GO:0042995">
    <property type="term" value="C:cell projection"/>
    <property type="evidence" value="ECO:0007669"/>
    <property type="project" value="UniProtKB-SubCell"/>
</dbReference>
<dbReference type="InterPro" id="IPR039448">
    <property type="entry name" value="Beta_helix"/>
</dbReference>
<dbReference type="SUPFAM" id="SSF81296">
    <property type="entry name" value="E set domains"/>
    <property type="match status" value="1"/>
</dbReference>
<protein>
    <recommendedName>
        <fullName evidence="10">EGF-like domain-containing protein</fullName>
    </recommendedName>
</protein>
<comment type="subcellular location">
    <subcellularLocation>
        <location evidence="1">Cell projection</location>
    </subcellularLocation>
</comment>
<feature type="disulfide bond" evidence="5">
    <location>
        <begin position="1847"/>
        <end position="1856"/>
    </location>
</feature>
<feature type="disulfide bond" evidence="5">
    <location>
        <begin position="1881"/>
        <end position="1890"/>
    </location>
</feature>
<dbReference type="PROSITE" id="PS50022">
    <property type="entry name" value="FA58C_3"/>
    <property type="match status" value="1"/>
</dbReference>
<comment type="caution">
    <text evidence="5">Lacks conserved residue(s) required for the propagation of feature annotation.</text>
</comment>
<dbReference type="OrthoDB" id="5790562at2759"/>
<dbReference type="Pfam" id="PF01833">
    <property type="entry name" value="TIG"/>
    <property type="match status" value="1"/>
</dbReference>
<evidence type="ECO:0000256" key="4">
    <source>
        <dbReference type="ARBA" id="ARBA00023273"/>
    </source>
</evidence>
<sequence length="2944" mass="327608">MHSHLVIKFLILRCPSLKIRFLCDFIRSFVYFQIDGSDCINPSSINLRDDQWSASTEYGSYTAQEGNLNGVGWGASKYDKFQYLKIDLNGIWQITRILFSQINKSWYTKTLRIMYSENNFEWIPYNSRLSRNVFGEEFDRTGSETNITFDPVIETRYLIFNPTYSYGRPSLKVELYGCHLQDETKSVTHFSKDVETNTAWIPSQSPVIINTTIEIRPSVTLEIHAGVSVIFTKPDVGIQIFGSLVTKGIPGLTVMFSSDYPLTSFKNKWKGLELKPGGTLNITHSVIRQGDICVQGISEDMDLNFGTFYSCNTALRVSEGIDLTVTKEESIPETAFKIRNSEFLYNQYGIQFLGTTENPSLFIKKCNISLNSGYGIQIGNWYNRALNDVLSRLYIDMSSIERNSNHGIYSGSTGLASIFVNNTVIKGHTGSIGIYSYRRYASSYTENITIMNSELSNNRLQSVYMYCYTCYYSVLTIINTTFGSNFDRSSVEVYHSGEVILSIIGNSFHNCRGSYPVLGLRKLGHKSDLEVIDNTFRNSYAVISVNGPDSIMPINIQGNVFMNNTQVSSNSKTSLITISNARLNFTRNTVQSCLMYYLVDIKDGVEHIFSQNKFIDNLLTPCYIKVESIFNRTHAVSASYNYWGHTDTDTIKSKICDFFVDSRAALVIVEQFYIDSTMLSTLNISNAFEFIQQSDENVYKVEGIFDSSVPLLFPEDSIFIVNRSILIAENEDVQISKASFNFSQDRGIRSYGKLEIINSELHGRDFKWTGLHIYEKGLNLQNVTLRDVEMCIEVLESCDVSIDSITVWNTDNFLVADEFIGEIDIYFRNSNITVNNEMLIVEFRKSNSIAIRDENSIFSSKIGKIFEISELQTQDRITNISFDLFGSNINSYGRYSFYQINIDSCSGYLNSLIRNSSFYCTYAYSKNIYIRTQATNINVAQNIFKMAEKTFDFQLTCSKSSKLSTDLERNINIFNNSFNGLSSGYDLYVYESYSHGQIHFFHVNDNVFTHSPLAINRPYLGSRNFSDIQNEDPPFISSTGEIGGRVNGELTLTADRSPYTVTANIEVEEFDTLTLDPGVTLLFNKGFGINVVGTLIVNGSNEIPVMMLERVYGESWRGIDIDTAEGIYPTSLCYLHVNGTLEGIVLKRNYAEMKNISSTFSKGHGFTINLQQTSGNISCLIFEEFEAANNKKNGIQINSADKTTVTKILISQCNVYQNGESGFSVHANVATLIEDCLIQENKHRGVFVEQSKGGDVFIKSSTLHKNKFYALEVLATNKIVLESCFVTENNRINYYSYGACKITHRQLPILGFNVTFLNNTFSYNQKHGIYLAQSSYTSGNQWKKSYVYYLPFSTSKENNDFVTYAQNDFDIQNVLGGEITGTFTMEYTEEAKRISRSVFVRTNASLNIANGIKMQFDEKRGIYIQGNLNIEAGESESLFTNGSVSSVWYGIVFSSKDTGHLKLHDAYISNTEIGIQTKDKFLDLKNITINNSLGACLSMLSGAEGKFDFDGSLFQNCLNHGLFLSKYINASFTGLDISSSYEGIQLITDQTGHLTLHNIGVKNSSLFAVHVEFRHRTNAGNITIHDMEVTDTQTGFHLTVDNYYSHNSIQIRDNSFNNISRNAMQVDVPHYRRTYYTSHNGAQRFVDIGYNKFTKTCGVTLNTWDSVNISFHDNDFTGSSCPTIDKCFFSIYAGGFRDISYHVFDIFTNKFMGIDGYCVIELKSHSHFANPKGTVQFNNLILNKVSRGVVVLDTSYFNISQNIFDNHGSTFDFYTTGSGDATINATKNWFGNMTLSRVYDRIYDRRQDPSLMSVTVAPLLLEWKLDCSLVNNCSNQGQCVSPNRCRCFLGWKGKNCTEYDCSDVNHCYGNGRCVGPNKCDCQSGWEGETCIVASCIHVKNCSEHGICLRPGVCKCAATFTGEDCSQCVPLHWGHLCSQCPDCQHGTCNLTTGMCDCIGVNWSGDLCDKCSETFYGPDCLALMMALQVVPNQGSDKGGTVVHVWGHNFPDLIGHMYICQFGSERVSGTWKAWNHVTCTAPQHEEGNVFLEVSPNGTDFTNNEIIFTYYATCPPGACGRHLEPPRGQCLFGGCSCNLPWTGDGCTIELLAPTIMPPDDTQYIVEGTKYQYGLNLTQGSLPVIWALNQYPVGMTIDERTGHVQWAFTLSTLTHHMITATVTNIIGKDVVSWQLLVSISYSVSVTKIEPEGILPVPTTVKIIGKVTFKNLVQPKVVPVDVRVISSYSERIRILPALTDPLSPSSFSVIYYPYSDDVGIISAVASHPVEPSGHGAFNWTVLGMRCVPHFVKWNAVIENSTVVFKNITSVVNVGDQPIFNISSRVDGVYGTYFQSAKMSSTVKNIFLDSLDAFETFTFDFIVTETRPLNGRIYIIFSTPEGTETRLQVNMQFSVRKPLLVFAPTTLRENIVRGTQKILDVQVHNDGEVAAKNVIVSLPNDNKLSLISFATVDSLNSNENNNGITIGPNEVAMMSLVVTTGLNDGLGEMRGTIVLNTDLTAASISYRFYITSLSKMNLTITIKDEYTYFASGAPLVSGAEVRLTNPRRQYSEKRYTTNETGFVVFEDIHEDQYTLYAQAEGHSSYSAVIIASPDSDKQEVFLQRIAVKYTWTVTPTTVQDKYVIALESSFETQVPMPVVTVEPAKVNTVPYELGEEDIMEFTITNHGLIRADDVRFALPLNHAYLNFNMTVDEIGSVPANTSIKVSILVTLKITRKKRSLIAASVCGMAVLYDYICGSKQTRNLGITLTREYPGRPPLPCGGGSGGGGGGSGWGGGGVYYSGGGSGTGSGSSITYNPVTPLSCDCAATLIKSCALGFNPIAGCGLALSSLATSFSEENTGGSALIGSLNALLGLIDTFFGCVAGFLGPAGSLVSTLYTAARCLVDVHYNCDNGGRRRRDVSSEVVNNLLDAAKPVDNFLSMMQQILNDENM</sequence>
<dbReference type="InterPro" id="IPR006626">
    <property type="entry name" value="PbH1"/>
</dbReference>
<feature type="domain" description="EGF-like" evidence="7">
    <location>
        <begin position="1823"/>
        <end position="1857"/>
    </location>
</feature>
<evidence type="ECO:0000259" key="6">
    <source>
        <dbReference type="PROSITE" id="PS50022"/>
    </source>
</evidence>
<dbReference type="Gene3D" id="2.10.25.10">
    <property type="entry name" value="Laminin"/>
    <property type="match status" value="2"/>
</dbReference>
<dbReference type="InterPro" id="IPR014756">
    <property type="entry name" value="Ig_E-set"/>
</dbReference>
<dbReference type="InterPro" id="IPR000742">
    <property type="entry name" value="EGF"/>
</dbReference>
<keyword evidence="5" id="KW-0245">EGF-like domain</keyword>
<dbReference type="CDD" id="cd00054">
    <property type="entry name" value="EGF_CA"/>
    <property type="match status" value="1"/>
</dbReference>
<proteinExistence type="predicted"/>
<evidence type="ECO:0000256" key="1">
    <source>
        <dbReference type="ARBA" id="ARBA00004316"/>
    </source>
</evidence>
<dbReference type="PROSITE" id="PS00022">
    <property type="entry name" value="EGF_1"/>
    <property type="match status" value="3"/>
</dbReference>
<dbReference type="InterPro" id="IPR050969">
    <property type="entry name" value="Dev_Signal_Modulators"/>
</dbReference>